<organism evidence="2 3">
    <name type="scientific">Enterocloster clostridioformis</name>
    <dbReference type="NCBI Taxonomy" id="1531"/>
    <lineage>
        <taxon>Bacteria</taxon>
        <taxon>Bacillati</taxon>
        <taxon>Bacillota</taxon>
        <taxon>Clostridia</taxon>
        <taxon>Lachnospirales</taxon>
        <taxon>Lachnospiraceae</taxon>
        <taxon>Enterocloster</taxon>
    </lineage>
</organism>
<dbReference type="GO" id="GO:0016987">
    <property type="term" value="F:sigma factor activity"/>
    <property type="evidence" value="ECO:0007669"/>
    <property type="project" value="InterPro"/>
</dbReference>
<gene>
    <name evidence="2" type="ORF">ERS852480_04292</name>
</gene>
<evidence type="ECO:0000313" key="2">
    <source>
        <dbReference type="EMBL" id="CUP87939.1"/>
    </source>
</evidence>
<evidence type="ECO:0000259" key="1">
    <source>
        <dbReference type="Pfam" id="PF08281"/>
    </source>
</evidence>
<feature type="domain" description="RNA polymerase sigma factor 70 region 4 type 2" evidence="1">
    <location>
        <begin position="82"/>
        <end position="130"/>
    </location>
</feature>
<dbReference type="InterPro" id="IPR013324">
    <property type="entry name" value="RNA_pol_sigma_r3/r4-like"/>
</dbReference>
<evidence type="ECO:0000313" key="3">
    <source>
        <dbReference type="Proteomes" id="UP000095512"/>
    </source>
</evidence>
<dbReference type="EMBL" id="CZAB01000058">
    <property type="protein sequence ID" value="CUP87939.1"/>
    <property type="molecule type" value="Genomic_DNA"/>
</dbReference>
<dbReference type="Gene3D" id="1.10.10.10">
    <property type="entry name" value="Winged helix-like DNA-binding domain superfamily/Winged helix DNA-binding domain"/>
    <property type="match status" value="1"/>
</dbReference>
<sequence>MMKPSEFQATIENQFDYICKVAMEDERKDYLKVLSRQCKRETLFCDMDDYTVNLFSSEDTYPSHFHTFEMDGFTVRIENSLLAEALEHLDEKKRDVILRYYFLGFDDTEISKILEVNRSTIQRRRHTGLEFIKKFMEEEA</sequence>
<dbReference type="Proteomes" id="UP000095512">
    <property type="component" value="Unassembled WGS sequence"/>
</dbReference>
<protein>
    <submittedName>
        <fullName evidence="2">DNA-directed RNA polymerase specialized sigma subunit</fullName>
    </submittedName>
</protein>
<accession>A0A174S0G8</accession>
<name>A0A174S0G8_9FIRM</name>
<keyword evidence="2" id="KW-0240">DNA-directed RNA polymerase</keyword>
<dbReference type="InterPro" id="IPR036388">
    <property type="entry name" value="WH-like_DNA-bd_sf"/>
</dbReference>
<dbReference type="AlphaFoldDB" id="A0A174S0G8"/>
<dbReference type="GO" id="GO:0000428">
    <property type="term" value="C:DNA-directed RNA polymerase complex"/>
    <property type="evidence" value="ECO:0007669"/>
    <property type="project" value="UniProtKB-KW"/>
</dbReference>
<dbReference type="GO" id="GO:0006352">
    <property type="term" value="P:DNA-templated transcription initiation"/>
    <property type="evidence" value="ECO:0007669"/>
    <property type="project" value="InterPro"/>
</dbReference>
<dbReference type="InterPro" id="IPR013249">
    <property type="entry name" value="RNA_pol_sigma70_r4_t2"/>
</dbReference>
<dbReference type="Pfam" id="PF08281">
    <property type="entry name" value="Sigma70_r4_2"/>
    <property type="match status" value="1"/>
</dbReference>
<dbReference type="GO" id="GO:0003677">
    <property type="term" value="F:DNA binding"/>
    <property type="evidence" value="ECO:0007669"/>
    <property type="project" value="InterPro"/>
</dbReference>
<keyword evidence="2" id="KW-0804">Transcription</keyword>
<dbReference type="SUPFAM" id="SSF88659">
    <property type="entry name" value="Sigma3 and sigma4 domains of RNA polymerase sigma factors"/>
    <property type="match status" value="1"/>
</dbReference>
<reference evidence="2 3" key="1">
    <citation type="submission" date="2015-09" db="EMBL/GenBank/DDBJ databases">
        <authorList>
            <consortium name="Pathogen Informatics"/>
        </authorList>
    </citation>
    <scope>NUCLEOTIDE SEQUENCE [LARGE SCALE GENOMIC DNA]</scope>
    <source>
        <strain evidence="2 3">2789STDY5834865</strain>
    </source>
</reference>
<proteinExistence type="predicted"/>